<dbReference type="Gene3D" id="3.40.50.1110">
    <property type="entry name" value="SGNH hydrolase"/>
    <property type="match status" value="1"/>
</dbReference>
<dbReference type="GO" id="GO:0016787">
    <property type="term" value="F:hydrolase activity"/>
    <property type="evidence" value="ECO:0007669"/>
    <property type="project" value="UniProtKB-KW"/>
</dbReference>
<dbReference type="RefSeq" id="WP_150742561.1">
    <property type="nucleotide sequence ID" value="NZ_CP087186.1"/>
</dbReference>
<evidence type="ECO:0000259" key="2">
    <source>
        <dbReference type="Pfam" id="PF13472"/>
    </source>
</evidence>
<proteinExistence type="predicted"/>
<keyword evidence="3" id="KW-0378">Hydrolase</keyword>
<gene>
    <name evidence="3" type="ORF">NF677_18935</name>
</gene>
<dbReference type="SUPFAM" id="SSF52266">
    <property type="entry name" value="SGNH hydrolase"/>
    <property type="match status" value="1"/>
</dbReference>
<feature type="domain" description="SGNH hydrolase-type esterase" evidence="2">
    <location>
        <begin position="182"/>
        <end position="362"/>
    </location>
</feature>
<name>A0ABY5CCH8_9PSED</name>
<dbReference type="Pfam" id="PF13472">
    <property type="entry name" value="Lipase_GDSL_2"/>
    <property type="match status" value="1"/>
</dbReference>
<organism evidence="3 4">
    <name type="scientific">Pseudomonas siliginis</name>
    <dbReference type="NCBI Taxonomy" id="2842346"/>
    <lineage>
        <taxon>Bacteria</taxon>
        <taxon>Pseudomonadati</taxon>
        <taxon>Pseudomonadota</taxon>
        <taxon>Gammaproteobacteria</taxon>
        <taxon>Pseudomonadales</taxon>
        <taxon>Pseudomonadaceae</taxon>
        <taxon>Pseudomonas</taxon>
    </lineage>
</organism>
<accession>A0ABY5CCH8</accession>
<dbReference type="PANTHER" id="PTHR30383">
    <property type="entry name" value="THIOESTERASE 1/PROTEASE 1/LYSOPHOSPHOLIPASE L1"/>
    <property type="match status" value="1"/>
</dbReference>
<dbReference type="InterPro" id="IPR036514">
    <property type="entry name" value="SGNH_hydro_sf"/>
</dbReference>
<dbReference type="Proteomes" id="UP001056851">
    <property type="component" value="Chromosome"/>
</dbReference>
<dbReference type="PANTHER" id="PTHR30383:SF5">
    <property type="entry name" value="SGNH HYDROLASE-TYPE ESTERASE DOMAIN-CONTAINING PROTEIN"/>
    <property type="match status" value="1"/>
</dbReference>
<sequence>MRYLLTSLVLVIAGTANAANGPDGVPIEENFQSCNNLDCGAAVVSKFHTDKHALTGTTVFGETFYTEDGGSNFVRTMFAPKKIRMVYNPANGQVFKPMVDYIPTKEGIKLTPGSAIKRAPRGYSQEITDSDRKNYGVRVATGFQDFQYAITYDKTKIFAPKAIGNLGGFRRAVGSVPLSITFFGDSITAGANATSIYAAPNQPGYTGLVMAYLNNRYPSMFESRNNAVGGWSSINAVSAVEYRVNDKKSDLVVLAFGMNDGGVFAPDEYKKNMQTVITAIRAKQPRVPILLVSPLRANPLTFTQRRSNVTGYLPVLKQLAKQNPSVAIADMTSAWDMMMSRKNYLDVSGNGLNHPNDFGHRILAEVVLSAMLGPNY</sequence>
<feature type="signal peptide" evidence="1">
    <location>
        <begin position="1"/>
        <end position="18"/>
    </location>
</feature>
<keyword evidence="1" id="KW-0732">Signal</keyword>
<evidence type="ECO:0000256" key="1">
    <source>
        <dbReference type="SAM" id="SignalP"/>
    </source>
</evidence>
<dbReference type="CDD" id="cd00229">
    <property type="entry name" value="SGNH_hydrolase"/>
    <property type="match status" value="1"/>
</dbReference>
<feature type="chain" id="PRO_5046447016" evidence="1">
    <location>
        <begin position="19"/>
        <end position="376"/>
    </location>
</feature>
<protein>
    <submittedName>
        <fullName evidence="3">SGNH/GDSL hydrolase family protein</fullName>
    </submittedName>
</protein>
<evidence type="ECO:0000313" key="3">
    <source>
        <dbReference type="EMBL" id="UST83601.1"/>
    </source>
</evidence>
<keyword evidence="4" id="KW-1185">Reference proteome</keyword>
<reference evidence="3" key="1">
    <citation type="submission" date="2022-06" db="EMBL/GenBank/DDBJ databases">
        <title>Investigating genetic diversity within the most abundant and prevalent non-pathogenic leaf-associated bacterial species interacting with Arabidopsis thaliana in natural habitats.</title>
        <authorList>
            <person name="Ramirez-Sanchez D."/>
            <person name="Gibelin-Viala C."/>
            <person name="Mayjonade B."/>
            <person name="Duflos R."/>
            <person name="Belmonte E."/>
            <person name="Pailler V."/>
            <person name="Bartoli C."/>
            <person name="Carrere S."/>
            <person name="Vailleau F."/>
            <person name="Roux F."/>
        </authorList>
    </citation>
    <scope>NUCLEOTIDE SEQUENCE</scope>
    <source>
        <strain evidence="3">OTU6ESPEB1</strain>
    </source>
</reference>
<dbReference type="InterPro" id="IPR051532">
    <property type="entry name" value="Ester_Hydrolysis_Enzymes"/>
</dbReference>
<dbReference type="InterPro" id="IPR013830">
    <property type="entry name" value="SGNH_hydro"/>
</dbReference>
<evidence type="ECO:0000313" key="4">
    <source>
        <dbReference type="Proteomes" id="UP001056851"/>
    </source>
</evidence>
<dbReference type="EMBL" id="CP099599">
    <property type="protein sequence ID" value="UST83601.1"/>
    <property type="molecule type" value="Genomic_DNA"/>
</dbReference>